<dbReference type="InterPro" id="IPR036047">
    <property type="entry name" value="F-box-like_dom_sf"/>
</dbReference>
<evidence type="ECO:0000313" key="3">
    <source>
        <dbReference type="EMBL" id="KAK6345682.1"/>
    </source>
</evidence>
<sequence>MHINDLPNEIHFEILKFLPSIADQISVSLTSKHWQAILARPDFVLSRYNVLPSTNVRIHKFFDDIDGIGRCYSLIGHDPETTRLGCEYSCDTKKITSYYYLFGHYDHDRRGPASDWFKKCDISKCPFLDEPLVLYEPGTSVNSAKGCDHIATMEMEQNKVSRYRRFVARDPDFHSVRPTARHFMGRYLIQMLRVTVWPEMDPGRRRRLRNGKTSSSRPRKPQKKSPRVPIVEAEFVWPGNSPPISLPDVTVREAAQIGVDGLFPRHLSVESGLEVDMTDYVRSIGFAAVTVIPGDFESCHVIPFYTGSIFWVLNGIHYGPYKKVKRTLLDRRWSHEREIVERMEGTHLGN</sequence>
<gene>
    <name evidence="3" type="ORF">TWF718_007591</name>
</gene>
<dbReference type="Gene3D" id="1.20.1280.50">
    <property type="match status" value="1"/>
</dbReference>
<dbReference type="PROSITE" id="PS50181">
    <property type="entry name" value="FBOX"/>
    <property type="match status" value="1"/>
</dbReference>
<keyword evidence="4" id="KW-1185">Reference proteome</keyword>
<evidence type="ECO:0000256" key="1">
    <source>
        <dbReference type="SAM" id="MobiDB-lite"/>
    </source>
</evidence>
<feature type="domain" description="F-box" evidence="2">
    <location>
        <begin position="1"/>
        <end position="48"/>
    </location>
</feature>
<evidence type="ECO:0000313" key="4">
    <source>
        <dbReference type="Proteomes" id="UP001313282"/>
    </source>
</evidence>
<dbReference type="SMART" id="SM00256">
    <property type="entry name" value="FBOX"/>
    <property type="match status" value="1"/>
</dbReference>
<feature type="region of interest" description="Disordered" evidence="1">
    <location>
        <begin position="203"/>
        <end position="227"/>
    </location>
</feature>
<comment type="caution">
    <text evidence="3">The sequence shown here is derived from an EMBL/GenBank/DDBJ whole genome shotgun (WGS) entry which is preliminary data.</text>
</comment>
<dbReference type="EMBL" id="JAVHNR010000004">
    <property type="protein sequence ID" value="KAK6345682.1"/>
    <property type="molecule type" value="Genomic_DNA"/>
</dbReference>
<dbReference type="CDD" id="cd09917">
    <property type="entry name" value="F-box_SF"/>
    <property type="match status" value="1"/>
</dbReference>
<accession>A0AAN8NWE5</accession>
<name>A0AAN8NWE5_9PEZI</name>
<protein>
    <recommendedName>
        <fullName evidence="2">F-box domain-containing protein</fullName>
    </recommendedName>
</protein>
<dbReference type="Pfam" id="PF12937">
    <property type="entry name" value="F-box-like"/>
    <property type="match status" value="1"/>
</dbReference>
<dbReference type="Proteomes" id="UP001313282">
    <property type="component" value="Unassembled WGS sequence"/>
</dbReference>
<proteinExistence type="predicted"/>
<dbReference type="InterPro" id="IPR001810">
    <property type="entry name" value="F-box_dom"/>
</dbReference>
<feature type="compositionally biased region" description="Basic residues" evidence="1">
    <location>
        <begin position="217"/>
        <end position="226"/>
    </location>
</feature>
<dbReference type="AlphaFoldDB" id="A0AAN8NWE5"/>
<evidence type="ECO:0000259" key="2">
    <source>
        <dbReference type="PROSITE" id="PS50181"/>
    </source>
</evidence>
<reference evidence="3 4" key="1">
    <citation type="submission" date="2019-10" db="EMBL/GenBank/DDBJ databases">
        <authorList>
            <person name="Palmer J.M."/>
        </authorList>
    </citation>
    <scope>NUCLEOTIDE SEQUENCE [LARGE SCALE GENOMIC DNA]</scope>
    <source>
        <strain evidence="3 4">TWF718</strain>
    </source>
</reference>
<organism evidence="3 4">
    <name type="scientific">Orbilia javanica</name>
    <dbReference type="NCBI Taxonomy" id="47235"/>
    <lineage>
        <taxon>Eukaryota</taxon>
        <taxon>Fungi</taxon>
        <taxon>Dikarya</taxon>
        <taxon>Ascomycota</taxon>
        <taxon>Pezizomycotina</taxon>
        <taxon>Orbiliomycetes</taxon>
        <taxon>Orbiliales</taxon>
        <taxon>Orbiliaceae</taxon>
        <taxon>Orbilia</taxon>
    </lineage>
</organism>
<dbReference type="SUPFAM" id="SSF81383">
    <property type="entry name" value="F-box domain"/>
    <property type="match status" value="1"/>
</dbReference>